<sequence>MHKLREMLVISILHTHARILSPLDNKKVCFSSRSTLSRLLDVVDRTLGNCRRGFLGVRHLASLDRVVGVLAGRRTLHHLAGVDVRGRVRQANHFHRVLSGTIRIWGFMLHDPHSSGFHWNEGL</sequence>
<protein>
    <submittedName>
        <fullName evidence="1">(northern house mosquito) hypothetical protein</fullName>
    </submittedName>
</protein>
<dbReference type="EMBL" id="HBUE01196567">
    <property type="protein sequence ID" value="CAG6527947.1"/>
    <property type="molecule type" value="Transcribed_RNA"/>
</dbReference>
<organism evidence="1">
    <name type="scientific">Culex pipiens</name>
    <name type="common">House mosquito</name>
    <dbReference type="NCBI Taxonomy" id="7175"/>
    <lineage>
        <taxon>Eukaryota</taxon>
        <taxon>Metazoa</taxon>
        <taxon>Ecdysozoa</taxon>
        <taxon>Arthropoda</taxon>
        <taxon>Hexapoda</taxon>
        <taxon>Insecta</taxon>
        <taxon>Pterygota</taxon>
        <taxon>Neoptera</taxon>
        <taxon>Endopterygota</taxon>
        <taxon>Diptera</taxon>
        <taxon>Nematocera</taxon>
        <taxon>Culicoidea</taxon>
        <taxon>Culicidae</taxon>
        <taxon>Culicinae</taxon>
        <taxon>Culicini</taxon>
        <taxon>Culex</taxon>
        <taxon>Culex</taxon>
    </lineage>
</organism>
<dbReference type="EMBL" id="HBUE01302580">
    <property type="protein sequence ID" value="CAG6579673.1"/>
    <property type="molecule type" value="Transcribed_RNA"/>
</dbReference>
<name>A0A8D8MFH6_CULPI</name>
<dbReference type="EMBL" id="HBUE01039948">
    <property type="protein sequence ID" value="CAG6460241.1"/>
    <property type="molecule type" value="Transcribed_RNA"/>
</dbReference>
<dbReference type="AlphaFoldDB" id="A0A8D8MFH6"/>
<reference evidence="1" key="1">
    <citation type="submission" date="2021-05" db="EMBL/GenBank/DDBJ databases">
        <authorList>
            <person name="Alioto T."/>
            <person name="Alioto T."/>
            <person name="Gomez Garrido J."/>
        </authorList>
    </citation>
    <scope>NUCLEOTIDE SEQUENCE</scope>
</reference>
<proteinExistence type="predicted"/>
<accession>A0A8D8MFH6</accession>
<evidence type="ECO:0000313" key="1">
    <source>
        <dbReference type="EMBL" id="CAG6527947.1"/>
    </source>
</evidence>